<feature type="transmembrane region" description="Helical" evidence="10">
    <location>
        <begin position="52"/>
        <end position="76"/>
    </location>
</feature>
<dbReference type="PANTHER" id="PTHR32468:SF26">
    <property type="entry name" value="CATION_H(+) ANTIPORTER 15"/>
    <property type="match status" value="1"/>
</dbReference>
<dbReference type="PANTHER" id="PTHR32468">
    <property type="entry name" value="CATION/H + ANTIPORTER"/>
    <property type="match status" value="1"/>
</dbReference>
<name>A0AA41UXG7_PAPNU</name>
<dbReference type="Pfam" id="PF00999">
    <property type="entry name" value="Na_H_Exchanger"/>
    <property type="match status" value="1"/>
</dbReference>
<feature type="transmembrane region" description="Helical" evidence="10">
    <location>
        <begin position="162"/>
        <end position="181"/>
    </location>
</feature>
<accession>A0AA41UXG7</accession>
<evidence type="ECO:0000256" key="3">
    <source>
        <dbReference type="ARBA" id="ARBA00022538"/>
    </source>
</evidence>
<evidence type="ECO:0000256" key="7">
    <source>
        <dbReference type="ARBA" id="ARBA00023065"/>
    </source>
</evidence>
<keyword evidence="6 10" id="KW-1133">Transmembrane helix</keyword>
<dbReference type="GO" id="GO:0012505">
    <property type="term" value="C:endomembrane system"/>
    <property type="evidence" value="ECO:0007669"/>
    <property type="project" value="TreeGrafter"/>
</dbReference>
<feature type="transmembrane region" description="Helical" evidence="10">
    <location>
        <begin position="96"/>
        <end position="116"/>
    </location>
</feature>
<keyword evidence="3" id="KW-0633">Potassium transport</keyword>
<evidence type="ECO:0000256" key="6">
    <source>
        <dbReference type="ARBA" id="ARBA00022989"/>
    </source>
</evidence>
<dbReference type="GO" id="GO:0006885">
    <property type="term" value="P:regulation of pH"/>
    <property type="evidence" value="ECO:0007669"/>
    <property type="project" value="TreeGrafter"/>
</dbReference>
<comment type="caution">
    <text evidence="12">The sequence shown here is derived from an EMBL/GenBank/DDBJ whole genome shotgun (WGS) entry which is preliminary data.</text>
</comment>
<protein>
    <recommendedName>
        <fullName evidence="11">Cation/H+ exchanger transmembrane domain-containing protein</fullName>
    </recommendedName>
</protein>
<evidence type="ECO:0000256" key="8">
    <source>
        <dbReference type="ARBA" id="ARBA00023136"/>
    </source>
</evidence>
<evidence type="ECO:0000313" key="13">
    <source>
        <dbReference type="Proteomes" id="UP001177140"/>
    </source>
</evidence>
<reference evidence="12" key="1">
    <citation type="submission" date="2022-03" db="EMBL/GenBank/DDBJ databases">
        <title>A functionally conserved STORR gene fusion in Papaver species that diverged 16.8 million years ago.</title>
        <authorList>
            <person name="Catania T."/>
        </authorList>
    </citation>
    <scope>NUCLEOTIDE SEQUENCE</scope>
    <source>
        <strain evidence="12">S-191538</strain>
    </source>
</reference>
<dbReference type="GO" id="GO:0016020">
    <property type="term" value="C:membrane"/>
    <property type="evidence" value="ECO:0007669"/>
    <property type="project" value="UniProtKB-SubCell"/>
</dbReference>
<comment type="subcellular location">
    <subcellularLocation>
        <location evidence="1">Membrane</location>
        <topology evidence="1">Multi-pass membrane protein</topology>
    </subcellularLocation>
</comment>
<proteinExistence type="inferred from homology"/>
<keyword evidence="4 10" id="KW-0812">Transmembrane</keyword>
<evidence type="ECO:0000256" key="2">
    <source>
        <dbReference type="ARBA" id="ARBA00022448"/>
    </source>
</evidence>
<evidence type="ECO:0000256" key="5">
    <source>
        <dbReference type="ARBA" id="ARBA00022958"/>
    </source>
</evidence>
<keyword evidence="7" id="KW-0406">Ion transport</keyword>
<evidence type="ECO:0000256" key="4">
    <source>
        <dbReference type="ARBA" id="ARBA00022692"/>
    </source>
</evidence>
<dbReference type="Gene3D" id="1.20.1530.20">
    <property type="match status" value="1"/>
</dbReference>
<sequence length="199" mass="21791">MGYFAWYVNAVFPVRSIMILETMGNMGLLYFLFLVGLEMDLSVVRRTGKKSFVVAAAGMALPFVILTIGAAVIQFTKNGSSAHKIFDKYLGTWTHILFYGAALSVTAFTVLARILAELKLLTSELGRLAMASAIVNDTLAWIILAVGIAITEKERHPEPRLGALIVILSAVVFVGFCIFVIRPGIEWIIRKTPAGESEH</sequence>
<dbReference type="InterPro" id="IPR038770">
    <property type="entry name" value="Na+/solute_symporter_sf"/>
</dbReference>
<dbReference type="GO" id="GO:0006813">
    <property type="term" value="P:potassium ion transport"/>
    <property type="evidence" value="ECO:0007669"/>
    <property type="project" value="UniProtKB-KW"/>
</dbReference>
<keyword evidence="2" id="KW-0813">Transport</keyword>
<dbReference type="EMBL" id="JAJJMA010018630">
    <property type="protein sequence ID" value="MCL7023121.1"/>
    <property type="molecule type" value="Genomic_DNA"/>
</dbReference>
<dbReference type="InterPro" id="IPR006153">
    <property type="entry name" value="Cation/H_exchanger_TM"/>
</dbReference>
<evidence type="ECO:0000313" key="12">
    <source>
        <dbReference type="EMBL" id="MCL7023121.1"/>
    </source>
</evidence>
<evidence type="ECO:0000256" key="9">
    <source>
        <dbReference type="ARBA" id="ARBA00038341"/>
    </source>
</evidence>
<dbReference type="Proteomes" id="UP001177140">
    <property type="component" value="Unassembled WGS sequence"/>
</dbReference>
<keyword evidence="5" id="KW-0630">Potassium</keyword>
<organism evidence="12 13">
    <name type="scientific">Papaver nudicaule</name>
    <name type="common">Iceland poppy</name>
    <dbReference type="NCBI Taxonomy" id="74823"/>
    <lineage>
        <taxon>Eukaryota</taxon>
        <taxon>Viridiplantae</taxon>
        <taxon>Streptophyta</taxon>
        <taxon>Embryophyta</taxon>
        <taxon>Tracheophyta</taxon>
        <taxon>Spermatophyta</taxon>
        <taxon>Magnoliopsida</taxon>
        <taxon>Ranunculales</taxon>
        <taxon>Papaveraceae</taxon>
        <taxon>Papaveroideae</taxon>
        <taxon>Papaver</taxon>
    </lineage>
</organism>
<keyword evidence="13" id="KW-1185">Reference proteome</keyword>
<feature type="domain" description="Cation/H+ exchanger transmembrane" evidence="11">
    <location>
        <begin position="14"/>
        <end position="192"/>
    </location>
</feature>
<evidence type="ECO:0000256" key="1">
    <source>
        <dbReference type="ARBA" id="ARBA00004141"/>
    </source>
</evidence>
<dbReference type="InterPro" id="IPR050794">
    <property type="entry name" value="CPA2_transporter"/>
</dbReference>
<comment type="similarity">
    <text evidence="9">Belongs to the monovalent cation:proton antiporter 2 (CPA2) transporter (TC 2.A.37) family. CHX (TC 2.A.37.4) subfamily.</text>
</comment>
<keyword evidence="8 10" id="KW-0472">Membrane</keyword>
<dbReference type="GO" id="GO:0015297">
    <property type="term" value="F:antiporter activity"/>
    <property type="evidence" value="ECO:0007669"/>
    <property type="project" value="InterPro"/>
</dbReference>
<dbReference type="AlphaFoldDB" id="A0AA41UXG7"/>
<feature type="transmembrane region" description="Helical" evidence="10">
    <location>
        <begin position="128"/>
        <end position="150"/>
    </location>
</feature>
<gene>
    <name evidence="12" type="ORF">MKW94_004274</name>
</gene>
<evidence type="ECO:0000259" key="11">
    <source>
        <dbReference type="Pfam" id="PF00999"/>
    </source>
</evidence>
<evidence type="ECO:0000256" key="10">
    <source>
        <dbReference type="SAM" id="Phobius"/>
    </source>
</evidence>
<dbReference type="GO" id="GO:1902600">
    <property type="term" value="P:proton transmembrane transport"/>
    <property type="evidence" value="ECO:0007669"/>
    <property type="project" value="InterPro"/>
</dbReference>